<dbReference type="InterPro" id="IPR018110">
    <property type="entry name" value="Mandel_Rmase/mucon_lact_enz_CS"/>
</dbReference>
<dbReference type="Gene3D" id="3.30.390.10">
    <property type="entry name" value="Enolase-like, N-terminal domain"/>
    <property type="match status" value="1"/>
</dbReference>
<name>A0ABX2MAH0_9MICO</name>
<dbReference type="SFLD" id="SFLDG00179">
    <property type="entry name" value="mandelate_racemase"/>
    <property type="match status" value="1"/>
</dbReference>
<dbReference type="InterPro" id="IPR013342">
    <property type="entry name" value="Mandelate_racemase_C"/>
</dbReference>
<proteinExistence type="predicted"/>
<evidence type="ECO:0000259" key="2">
    <source>
        <dbReference type="SMART" id="SM00922"/>
    </source>
</evidence>
<gene>
    <name evidence="3" type="primary">dgoD</name>
    <name evidence="3" type="ORF">HP507_14450</name>
</gene>
<dbReference type="PROSITE" id="PS00908">
    <property type="entry name" value="MR_MLE_1"/>
    <property type="match status" value="1"/>
</dbReference>
<dbReference type="InterPro" id="IPR013341">
    <property type="entry name" value="Mandelate_racemase_N_dom"/>
</dbReference>
<feature type="domain" description="Mandelate racemase/muconate lactonizing enzyme C-terminal" evidence="2">
    <location>
        <begin position="129"/>
        <end position="230"/>
    </location>
</feature>
<protein>
    <submittedName>
        <fullName evidence="3">Galactonate dehydratase</fullName>
        <ecNumber evidence="3">4.2.1.6</ecNumber>
    </submittedName>
</protein>
<accession>A0ABX2MAH0</accession>
<dbReference type="Gene3D" id="3.20.20.120">
    <property type="entry name" value="Enolase-like C-terminal domain"/>
    <property type="match status" value="1"/>
</dbReference>
<dbReference type="EC" id="4.2.1.6" evidence="3"/>
<comment type="caution">
    <text evidence="3">The sequence shown here is derived from an EMBL/GenBank/DDBJ whole genome shotgun (WGS) entry which is preliminary data.</text>
</comment>
<dbReference type="Proteomes" id="UP000573001">
    <property type="component" value="Unassembled WGS sequence"/>
</dbReference>
<dbReference type="EMBL" id="JABMCE010000084">
    <property type="protein sequence ID" value="NUU15032.1"/>
    <property type="molecule type" value="Genomic_DNA"/>
</dbReference>
<keyword evidence="4" id="KW-1185">Reference proteome</keyword>
<dbReference type="InterPro" id="IPR036849">
    <property type="entry name" value="Enolase-like_C_sf"/>
</dbReference>
<dbReference type="GO" id="GO:0008869">
    <property type="term" value="F:galactonate dehydratase activity"/>
    <property type="evidence" value="ECO:0007669"/>
    <property type="project" value="UniProtKB-EC"/>
</dbReference>
<dbReference type="SUPFAM" id="SSF54826">
    <property type="entry name" value="Enolase N-terminal domain-like"/>
    <property type="match status" value="1"/>
</dbReference>
<dbReference type="SUPFAM" id="SSF51604">
    <property type="entry name" value="Enolase C-terminal domain-like"/>
    <property type="match status" value="1"/>
</dbReference>
<evidence type="ECO:0000256" key="1">
    <source>
        <dbReference type="ARBA" id="ARBA00023239"/>
    </source>
</evidence>
<evidence type="ECO:0000313" key="3">
    <source>
        <dbReference type="EMBL" id="NUU15032.1"/>
    </source>
</evidence>
<dbReference type="InterPro" id="IPR029065">
    <property type="entry name" value="Enolase_C-like"/>
</dbReference>
<dbReference type="InterPro" id="IPR029017">
    <property type="entry name" value="Enolase-like_N"/>
</dbReference>
<dbReference type="RefSeq" id="WP_175352485.1">
    <property type="nucleotide sequence ID" value="NZ_BAAAWQ010000001.1"/>
</dbReference>
<keyword evidence="1 3" id="KW-0456">Lyase</keyword>
<dbReference type="SFLD" id="SFLDS00001">
    <property type="entry name" value="Enolase"/>
    <property type="match status" value="1"/>
</dbReference>
<organism evidence="3 4">
    <name type="scientific">Curtobacterium pusillum</name>
    <dbReference type="NCBI Taxonomy" id="69373"/>
    <lineage>
        <taxon>Bacteria</taxon>
        <taxon>Bacillati</taxon>
        <taxon>Actinomycetota</taxon>
        <taxon>Actinomycetes</taxon>
        <taxon>Micrococcales</taxon>
        <taxon>Microbacteriaceae</taxon>
        <taxon>Curtobacterium</taxon>
    </lineage>
</organism>
<evidence type="ECO:0000313" key="4">
    <source>
        <dbReference type="Proteomes" id="UP000573001"/>
    </source>
</evidence>
<dbReference type="SMART" id="SM00922">
    <property type="entry name" value="MR_MLE"/>
    <property type="match status" value="1"/>
</dbReference>
<sequence>MRITTVETFVLSNRRALVRIGTDEGVVGWGEPVLENWARTTAAAVARMAEHLVGADPLRITHLWQVLARGGFYRGGAVLASAVAGVDQALWDLKGRWLGVPVHELLGGATRDRVRVYAHASADDRFGSPERARRLVADGFTMVKCAPPGRLDPIDRPSAVDRAVRDLEELRDAVGADVDIAIDLHGRSSVANSRRLLARLDGVAPVFVEEPLRPEHSARIGDVVRSTTIPIATGERLYSREEFRPVLEQGIAVAQPDLSHAGGITECFRIGTMAESYDVLVAPHCPLGPVALAACLQLDLALPNVLAQEMVVMPQYGAGTGAELLRNPDVLAVRDGFVERLTGPGLGIEVDEDAVRAAAVAGALAPGSPVWAAPDGAFAEWGPVVGGTAPHGSGGAWRGRPVPPVRQAVPFPAISGTWWRPVVPPHRHRVSTRR</sequence>
<dbReference type="InterPro" id="IPR034593">
    <property type="entry name" value="DgoD-like"/>
</dbReference>
<dbReference type="PANTHER" id="PTHR48080:SF2">
    <property type="entry name" value="D-GALACTONATE DEHYDRATASE"/>
    <property type="match status" value="1"/>
</dbReference>
<reference evidence="3 4" key="1">
    <citation type="submission" date="2020-05" db="EMBL/GenBank/DDBJ databases">
        <title>Genome Sequencing of Type Strains.</title>
        <authorList>
            <person name="Lemaire J.F."/>
            <person name="Inderbitzin P."/>
            <person name="Gregorio O.A."/>
            <person name="Collins S.B."/>
            <person name="Wespe N."/>
            <person name="Knight-Connoni V."/>
        </authorList>
    </citation>
    <scope>NUCLEOTIDE SEQUENCE [LARGE SCALE GENOMIC DNA]</scope>
    <source>
        <strain evidence="3 4">ATCC 19096</strain>
    </source>
</reference>
<dbReference type="PANTHER" id="PTHR48080">
    <property type="entry name" value="D-GALACTONATE DEHYDRATASE-RELATED"/>
    <property type="match status" value="1"/>
</dbReference>
<dbReference type="Pfam" id="PF13378">
    <property type="entry name" value="MR_MLE_C"/>
    <property type="match status" value="1"/>
</dbReference>
<dbReference type="Pfam" id="PF02746">
    <property type="entry name" value="MR_MLE_N"/>
    <property type="match status" value="1"/>
</dbReference>
<dbReference type="NCBIfam" id="NF010624">
    <property type="entry name" value="PRK14017.1"/>
    <property type="match status" value="1"/>
</dbReference>